<name>A0ABN6VG83_9HYPH</name>
<sequence>MIRGRMPQEAKAMNKIVRRHFPAEKLPEELKAGLDPCSQVTVTLEAEDRPEKVMSLEEMFALRRDVYASRREINADIDAMRDEWGAP</sequence>
<dbReference type="Proteomes" id="UP001317629">
    <property type="component" value="Chromosome"/>
</dbReference>
<organism evidence="1 2">
    <name type="scientific">Methylocystis iwaonis</name>
    <dbReference type="NCBI Taxonomy" id="2885079"/>
    <lineage>
        <taxon>Bacteria</taxon>
        <taxon>Pseudomonadati</taxon>
        <taxon>Pseudomonadota</taxon>
        <taxon>Alphaproteobacteria</taxon>
        <taxon>Hyphomicrobiales</taxon>
        <taxon>Methylocystaceae</taxon>
        <taxon>Methylocystis</taxon>
    </lineage>
</organism>
<protein>
    <submittedName>
        <fullName evidence="1">Uncharacterized protein</fullName>
    </submittedName>
</protein>
<gene>
    <name evidence="1" type="ORF">SS37A_22390</name>
</gene>
<evidence type="ECO:0000313" key="2">
    <source>
        <dbReference type="Proteomes" id="UP001317629"/>
    </source>
</evidence>
<proteinExistence type="predicted"/>
<keyword evidence="2" id="KW-1185">Reference proteome</keyword>
<dbReference type="EMBL" id="AP027142">
    <property type="protein sequence ID" value="BDV34710.1"/>
    <property type="molecule type" value="Genomic_DNA"/>
</dbReference>
<reference evidence="1 2" key="1">
    <citation type="journal article" date="2023" name="Int. J. Syst. Evol. Microbiol.">
        <title>Methylocystis iwaonis sp. nov., a type II methane-oxidizing bacterium from surface soil of a rice paddy field in Japan, and emended description of the genus Methylocystis (ex Whittenbury et al. 1970) Bowman et al. 1993.</title>
        <authorList>
            <person name="Kaise H."/>
            <person name="Sawadogo J.B."/>
            <person name="Alam M.S."/>
            <person name="Ueno C."/>
            <person name="Dianou D."/>
            <person name="Shinjo R."/>
            <person name="Asakawa S."/>
        </authorList>
    </citation>
    <scope>NUCLEOTIDE SEQUENCE [LARGE SCALE GENOMIC DNA]</scope>
    <source>
        <strain evidence="1 2">SS37A-Re</strain>
    </source>
</reference>
<evidence type="ECO:0000313" key="1">
    <source>
        <dbReference type="EMBL" id="BDV34710.1"/>
    </source>
</evidence>
<accession>A0ABN6VG83</accession>